<dbReference type="RefSeq" id="XP_004182262.1">
    <property type="nucleotide sequence ID" value="XM_004182214.1"/>
</dbReference>
<dbReference type="InterPro" id="IPR016024">
    <property type="entry name" value="ARM-type_fold"/>
</dbReference>
<evidence type="ECO:0000256" key="1">
    <source>
        <dbReference type="ARBA" id="ARBA00008613"/>
    </source>
</evidence>
<evidence type="ECO:0000313" key="8">
    <source>
        <dbReference type="Proteomes" id="UP000002866"/>
    </source>
</evidence>
<dbReference type="PANTHER" id="PTHR10698">
    <property type="entry name" value="V-TYPE PROTON ATPASE SUBUNIT H"/>
    <property type="match status" value="1"/>
</dbReference>
<organism evidence="7 8">
    <name type="scientific">Henningerozyma blattae (strain ATCC 34711 / CBS 6284 / DSM 70876 / NBRC 10599 / NRRL Y-10934 / UCD 77-7)</name>
    <name type="common">Yeast</name>
    <name type="synonym">Tetrapisispora blattae</name>
    <dbReference type="NCBI Taxonomy" id="1071380"/>
    <lineage>
        <taxon>Eukaryota</taxon>
        <taxon>Fungi</taxon>
        <taxon>Dikarya</taxon>
        <taxon>Ascomycota</taxon>
        <taxon>Saccharomycotina</taxon>
        <taxon>Saccharomycetes</taxon>
        <taxon>Saccharomycetales</taxon>
        <taxon>Saccharomycetaceae</taxon>
        <taxon>Henningerozyma</taxon>
    </lineage>
</organism>
<dbReference type="Gene3D" id="1.25.10.10">
    <property type="entry name" value="Leucine-rich Repeat Variant"/>
    <property type="match status" value="1"/>
</dbReference>
<gene>
    <name evidence="7" type="primary">TBLA0I00840</name>
    <name evidence="7" type="ORF">TBLA_0I00840</name>
</gene>
<dbReference type="HOGENOM" id="CLU_025709_4_0_1"/>
<dbReference type="GO" id="GO:0000329">
    <property type="term" value="C:fungal-type vacuole membrane"/>
    <property type="evidence" value="ECO:0007669"/>
    <property type="project" value="EnsemblFungi"/>
</dbReference>
<dbReference type="STRING" id="1071380.I2H8P1"/>
<dbReference type="Pfam" id="PF11698">
    <property type="entry name" value="V-ATPase_H_C"/>
    <property type="match status" value="1"/>
</dbReference>
<dbReference type="InterPro" id="IPR038497">
    <property type="entry name" value="ATPase_V1-cplx_hsu_C_sf"/>
</dbReference>
<dbReference type="OMA" id="GIQLQYY"/>
<dbReference type="InParanoid" id="I2H8P1"/>
<dbReference type="InterPro" id="IPR004908">
    <property type="entry name" value="ATPase_V1-cplx_hsu"/>
</dbReference>
<dbReference type="eggNOG" id="KOG2759">
    <property type="taxonomic scope" value="Eukaryota"/>
</dbReference>
<dbReference type="FunCoup" id="I2H8P1">
    <property type="interactions" value="485"/>
</dbReference>
<comment type="similarity">
    <text evidence="1 5">Belongs to the V-ATPase H subunit family.</text>
</comment>
<dbReference type="Proteomes" id="UP000002866">
    <property type="component" value="Chromosome 9"/>
</dbReference>
<accession>I2H8P1</accession>
<dbReference type="InterPro" id="IPR011989">
    <property type="entry name" value="ARM-like"/>
</dbReference>
<dbReference type="OrthoDB" id="10263554at2759"/>
<dbReference type="KEGG" id="tbl:TBLA_0I00840"/>
<proteinExistence type="inferred from homology"/>
<name>I2H8P1_HENB6</name>
<dbReference type="AlphaFoldDB" id="I2H8P1"/>
<evidence type="ECO:0000256" key="5">
    <source>
        <dbReference type="PIRNR" id="PIRNR032184"/>
    </source>
</evidence>
<dbReference type="InterPro" id="IPR011987">
    <property type="entry name" value="ATPase_V1-cplx_hsu_C"/>
</dbReference>
<dbReference type="GeneID" id="14497921"/>
<evidence type="ECO:0000256" key="3">
    <source>
        <dbReference type="ARBA" id="ARBA00022781"/>
    </source>
</evidence>
<dbReference type="SUPFAM" id="SSF48371">
    <property type="entry name" value="ARM repeat"/>
    <property type="match status" value="1"/>
</dbReference>
<reference evidence="7 8" key="1">
    <citation type="journal article" date="2011" name="Proc. Natl. Acad. Sci. U.S.A.">
        <title>Evolutionary erosion of yeast sex chromosomes by mating-type switching accidents.</title>
        <authorList>
            <person name="Gordon J.L."/>
            <person name="Armisen D."/>
            <person name="Proux-Wera E."/>
            <person name="Oheigeartaigh S.S."/>
            <person name="Byrne K.P."/>
            <person name="Wolfe K.H."/>
        </authorList>
    </citation>
    <scope>NUCLEOTIDE SEQUENCE [LARGE SCALE GENOMIC DNA]</scope>
    <source>
        <strain evidence="8">ATCC 34711 / CBS 6284 / DSM 70876 / NBRC 10599 / NRRL Y-10934 / UCD 77-7</strain>
    </source>
</reference>
<keyword evidence="3 5" id="KW-0375">Hydrogen ion transport</keyword>
<protein>
    <recommendedName>
        <fullName evidence="5">V-type proton ATPase subunit H</fullName>
    </recommendedName>
</protein>
<evidence type="ECO:0000259" key="6">
    <source>
        <dbReference type="Pfam" id="PF11698"/>
    </source>
</evidence>
<dbReference type="GO" id="GO:0007035">
    <property type="term" value="P:vacuolar acidification"/>
    <property type="evidence" value="ECO:0007669"/>
    <property type="project" value="EnsemblFungi"/>
</dbReference>
<evidence type="ECO:0000313" key="7">
    <source>
        <dbReference type="EMBL" id="CCH62743.1"/>
    </source>
</evidence>
<evidence type="ECO:0000256" key="4">
    <source>
        <dbReference type="ARBA" id="ARBA00023065"/>
    </source>
</evidence>
<comment type="function">
    <text evidence="5">Subunit of the V1 complex of vacuolar(H+)-ATPase (V-ATPase), a multisubunit enzyme composed of a peripheral complex (V1) that hydrolyzes ATP and a membrane integral complex (V0) that translocates protons. V-ATPase is responsible for acidifying and maintaining the pH of intracellular compartments.</text>
</comment>
<keyword evidence="8" id="KW-1185">Reference proteome</keyword>
<keyword evidence="2 5" id="KW-0813">Transport</keyword>
<dbReference type="GO" id="GO:0000221">
    <property type="term" value="C:vacuolar proton-transporting V-type ATPase, V1 domain"/>
    <property type="evidence" value="ECO:0007669"/>
    <property type="project" value="UniProtKB-UniRule"/>
</dbReference>
<dbReference type="PANTHER" id="PTHR10698:SF0">
    <property type="entry name" value="V-TYPE PROTON ATPASE SUBUNIT H"/>
    <property type="match status" value="1"/>
</dbReference>
<feature type="domain" description="ATPase V1 complex subunit H C-terminal" evidence="6">
    <location>
        <begin position="343"/>
        <end position="467"/>
    </location>
</feature>
<keyword evidence="4 5" id="KW-0406">Ion transport</keyword>
<evidence type="ECO:0000256" key="2">
    <source>
        <dbReference type="ARBA" id="ARBA00022448"/>
    </source>
</evidence>
<dbReference type="PIRSF" id="PIRSF032184">
    <property type="entry name" value="ATPase_V1_H"/>
    <property type="match status" value="1"/>
</dbReference>
<comment type="subunit">
    <text evidence="5">V-ATPase is a heteromultimeric enzyme made up of two complexes: the ATP-hydrolytic V1 complex and the proton translocation V0 complex.</text>
</comment>
<dbReference type="EMBL" id="HE806324">
    <property type="protein sequence ID" value="CCH62743.1"/>
    <property type="molecule type" value="Genomic_DNA"/>
</dbReference>
<dbReference type="Pfam" id="PF03224">
    <property type="entry name" value="V-ATPase_H_N"/>
    <property type="match status" value="1"/>
</dbReference>
<dbReference type="Gene3D" id="1.25.40.150">
    <property type="entry name" value="V-type ATPase, subunit H, C-terminal domain"/>
    <property type="match status" value="1"/>
</dbReference>
<sequence length="469" mass="53963">MILLDSTHFMEIHNAISLRNIQWDNLAMQRDISETDVSIIKKLEKILIKHAAYETPMRIDESIILPMIHFLKNSNDVEANKCVINLFTELFTSQELNFNGETIEFFQKNPTQLKELFQVSLQGDDQTVLIGVFNIVSLLVEQGSLLNVEIVDGLLNSEAFVRILVNIEQMETSYVCMRLLQELAAVKSYRKVIWKHQTKFVPTIFQIISRALDSNNSTKIIATNSNNLGIQMQYHCLLLLWLLTFDKSIAYEITQQYIGGFLNLLKLVNVTIKEKISRVCISIILQCCDKRVENHKLLIKQLILLGNGLNILNSLGERKKYSDEELREDMGVLRGILEDEYKELTSFDEYVAEVDSKLMCWSPPHVDNGFWSDNVDKFKSDNWKLFKKLIRLLVDTTRKAGGVNDKESKVVIEVLLNDITHVIQLLPESIDVLRDENCKIVIMELLTHSDSRVKYEALKTTQAMIGYTI</sequence>
<dbReference type="GO" id="GO:0046961">
    <property type="term" value="F:proton-transporting ATPase activity, rotational mechanism"/>
    <property type="evidence" value="ECO:0007669"/>
    <property type="project" value="UniProtKB-UniRule"/>
</dbReference>